<dbReference type="InterPro" id="IPR006935">
    <property type="entry name" value="Helicase/UvrB_N"/>
</dbReference>
<keyword evidence="4" id="KW-0378">Hydrolase</keyword>
<evidence type="ECO:0000313" key="5">
    <source>
        <dbReference type="Proteomes" id="UP000198816"/>
    </source>
</evidence>
<dbReference type="InterPro" id="IPR001650">
    <property type="entry name" value="Helicase_C-like"/>
</dbReference>
<dbReference type="SMART" id="SM00487">
    <property type="entry name" value="DEXDc"/>
    <property type="match status" value="1"/>
</dbReference>
<feature type="domain" description="Helicase ATP-binding" evidence="2">
    <location>
        <begin position="18"/>
        <end position="148"/>
    </location>
</feature>
<dbReference type="PROSITE" id="PS51194">
    <property type="entry name" value="HELICASE_CTER"/>
    <property type="match status" value="1"/>
</dbReference>
<keyword evidence="4" id="KW-0347">Helicase</keyword>
<keyword evidence="4" id="KW-0067">ATP-binding</keyword>
<dbReference type="Pfam" id="PF00271">
    <property type="entry name" value="Helicase_C"/>
    <property type="match status" value="1"/>
</dbReference>
<dbReference type="PANTHER" id="PTHR47396:SF1">
    <property type="entry name" value="ATP-DEPENDENT HELICASE IRC3-RELATED"/>
    <property type="match status" value="1"/>
</dbReference>
<dbReference type="SUPFAM" id="SSF52540">
    <property type="entry name" value="P-loop containing nucleoside triphosphate hydrolases"/>
    <property type="match status" value="1"/>
</dbReference>
<dbReference type="Gene3D" id="3.40.50.300">
    <property type="entry name" value="P-loop containing nucleotide triphosphate hydrolases"/>
    <property type="match status" value="2"/>
</dbReference>
<dbReference type="InterPro" id="IPR027417">
    <property type="entry name" value="P-loop_NTPase"/>
</dbReference>
<evidence type="ECO:0000313" key="4">
    <source>
        <dbReference type="EMBL" id="SDX68642.1"/>
    </source>
</evidence>
<evidence type="ECO:0000259" key="2">
    <source>
        <dbReference type="PROSITE" id="PS51192"/>
    </source>
</evidence>
<dbReference type="STRING" id="1058.SAMN05421783_15514"/>
<dbReference type="SMART" id="SM00382">
    <property type="entry name" value="AAA"/>
    <property type="match status" value="1"/>
</dbReference>
<dbReference type="GO" id="GO:0004386">
    <property type="term" value="F:helicase activity"/>
    <property type="evidence" value="ECO:0007669"/>
    <property type="project" value="UniProtKB-KW"/>
</dbReference>
<dbReference type="RefSeq" id="WP_217633793.1">
    <property type="nucleotide sequence ID" value="NZ_FNNZ01000055.1"/>
</dbReference>
<dbReference type="GO" id="GO:0003677">
    <property type="term" value="F:DNA binding"/>
    <property type="evidence" value="ECO:0007669"/>
    <property type="project" value="InterPro"/>
</dbReference>
<dbReference type="GO" id="GO:0016787">
    <property type="term" value="F:hydrolase activity"/>
    <property type="evidence" value="ECO:0007669"/>
    <property type="project" value="InterPro"/>
</dbReference>
<dbReference type="SMART" id="SM00490">
    <property type="entry name" value="HELICc"/>
    <property type="match status" value="1"/>
</dbReference>
<dbReference type="AlphaFoldDB" id="A0A1H3DQ41"/>
<reference evidence="5" key="1">
    <citation type="submission" date="2016-10" db="EMBL/GenBank/DDBJ databases">
        <authorList>
            <person name="Varghese N."/>
            <person name="Submissions S."/>
        </authorList>
    </citation>
    <scope>NUCLEOTIDE SEQUENCE [LARGE SCALE GENOMIC DNA]</scope>
    <source>
        <strain evidence="5">DSM 217</strain>
    </source>
</reference>
<keyword evidence="5" id="KW-1185">Reference proteome</keyword>
<protein>
    <submittedName>
        <fullName evidence="4">Superfamily II DNA or RNA helicase</fullName>
    </submittedName>
</protein>
<sequence>MSINLRPYQDTMLGDVRQAYAAGRRSPLLVAPTGSGKTVCFSYIAANAAAKGNRVLILVHRAELLRQTSETLTAFEVPHGLIASGVPETDEAVQVASVQTLVRRLSRMKWAPTLIVVDEAHHATATTGHGQVLKHFADARVLGVTATPERLDGQGLGIEAGGFFDELVMGPTVSELVELGHLSRPVVFAPPGAVDLSGIKTVAGDYSKGDLAAAMDKPVITGSAVTHYRKHCDGAPAIAFCASVKHAEHVAEAFRAAGYSAASIDGTLDADTRAQRIADLGSGALHVLTSCEIVSEGTDIPRVSAAILLRPTQSLGLYLQQVGRALRPFPGKERAVILDHVSNCHRHGLPDDDRQWSLDSKPRRQRKQDDDADPVKQCSECFAVHKPAPICPSCGYVYPVKAREIEQVDGSLEEVKRIAREKAKQEQSKAQTLEDLQRIAAARGYKPAWAEHVYKARQSRQEQWRASR</sequence>
<dbReference type="PANTHER" id="PTHR47396">
    <property type="entry name" value="TYPE I RESTRICTION ENZYME ECOKI R PROTEIN"/>
    <property type="match status" value="1"/>
</dbReference>
<dbReference type="GO" id="GO:0005524">
    <property type="term" value="F:ATP binding"/>
    <property type="evidence" value="ECO:0007669"/>
    <property type="project" value="InterPro"/>
</dbReference>
<dbReference type="EMBL" id="FNNZ01000055">
    <property type="protein sequence ID" value="SDX68642.1"/>
    <property type="molecule type" value="Genomic_DNA"/>
</dbReference>
<dbReference type="GO" id="GO:0005829">
    <property type="term" value="C:cytosol"/>
    <property type="evidence" value="ECO:0007669"/>
    <property type="project" value="TreeGrafter"/>
</dbReference>
<name>A0A1H3DQ41_THIRO</name>
<dbReference type="PROSITE" id="PS51192">
    <property type="entry name" value="HELICASE_ATP_BIND_1"/>
    <property type="match status" value="1"/>
</dbReference>
<dbReference type="Proteomes" id="UP000198816">
    <property type="component" value="Unassembled WGS sequence"/>
</dbReference>
<dbReference type="InterPro" id="IPR050742">
    <property type="entry name" value="Helicase_Restrict-Modif_Enz"/>
</dbReference>
<gene>
    <name evidence="4" type="ORF">SAMN05421783_15514</name>
</gene>
<evidence type="ECO:0000259" key="3">
    <source>
        <dbReference type="PROSITE" id="PS51194"/>
    </source>
</evidence>
<feature type="region of interest" description="Disordered" evidence="1">
    <location>
        <begin position="349"/>
        <end position="372"/>
    </location>
</feature>
<dbReference type="Pfam" id="PF04851">
    <property type="entry name" value="ResIII"/>
    <property type="match status" value="1"/>
</dbReference>
<dbReference type="InterPro" id="IPR003593">
    <property type="entry name" value="AAA+_ATPase"/>
</dbReference>
<evidence type="ECO:0000256" key="1">
    <source>
        <dbReference type="SAM" id="MobiDB-lite"/>
    </source>
</evidence>
<keyword evidence="4" id="KW-0547">Nucleotide-binding</keyword>
<accession>A0A1H3DQ41</accession>
<organism evidence="4 5">
    <name type="scientific">Thiocapsa roseopersicina</name>
    <dbReference type="NCBI Taxonomy" id="1058"/>
    <lineage>
        <taxon>Bacteria</taxon>
        <taxon>Pseudomonadati</taxon>
        <taxon>Pseudomonadota</taxon>
        <taxon>Gammaproteobacteria</taxon>
        <taxon>Chromatiales</taxon>
        <taxon>Chromatiaceae</taxon>
        <taxon>Thiocapsa</taxon>
    </lineage>
</organism>
<dbReference type="InterPro" id="IPR014001">
    <property type="entry name" value="Helicase_ATP-bd"/>
</dbReference>
<proteinExistence type="predicted"/>
<feature type="domain" description="Helicase C-terminal" evidence="3">
    <location>
        <begin position="224"/>
        <end position="369"/>
    </location>
</feature>
<feature type="compositionally biased region" description="Basic and acidic residues" evidence="1">
    <location>
        <begin position="349"/>
        <end position="362"/>
    </location>
</feature>